<name>A0A173UMC8_9FIRM</name>
<gene>
    <name evidence="1" type="ORF">GMA92_05955</name>
    <name evidence="2" type="ORF">GMA92_15330</name>
</gene>
<proteinExistence type="predicted"/>
<accession>A0A173UMC8</accession>
<dbReference type="OrthoDB" id="1658272at2"/>
<evidence type="ECO:0000313" key="3">
    <source>
        <dbReference type="Proteomes" id="UP000487649"/>
    </source>
</evidence>
<dbReference type="RefSeq" id="WP_006783412.1">
    <property type="nucleotide sequence ID" value="NZ_CAJJOK010000040.1"/>
</dbReference>
<evidence type="ECO:0000313" key="1">
    <source>
        <dbReference type="EMBL" id="MTK20958.1"/>
    </source>
</evidence>
<protein>
    <submittedName>
        <fullName evidence="1">Uncharacterized protein</fullName>
    </submittedName>
</protein>
<dbReference type="Proteomes" id="UP000487649">
    <property type="component" value="Unassembled WGS sequence"/>
</dbReference>
<comment type="caution">
    <text evidence="1">The sequence shown here is derived from an EMBL/GenBank/DDBJ whole genome shotgun (WGS) entry which is preliminary data.</text>
</comment>
<dbReference type="EMBL" id="WMQE01000010">
    <property type="protein sequence ID" value="MTK20958.1"/>
    <property type="molecule type" value="Genomic_DNA"/>
</dbReference>
<dbReference type="GeneID" id="60059689"/>
<evidence type="ECO:0000313" key="2">
    <source>
        <dbReference type="EMBL" id="MTK22768.1"/>
    </source>
</evidence>
<dbReference type="AlphaFoldDB" id="A0A173UMC8"/>
<organism evidence="1 3">
    <name type="scientific">Turicibacter sanguinis</name>
    <dbReference type="NCBI Taxonomy" id="154288"/>
    <lineage>
        <taxon>Bacteria</taxon>
        <taxon>Bacillati</taxon>
        <taxon>Bacillota</taxon>
        <taxon>Erysipelotrichia</taxon>
        <taxon>Erysipelotrichales</taxon>
        <taxon>Turicibacteraceae</taxon>
        <taxon>Turicibacter</taxon>
    </lineage>
</organism>
<dbReference type="EMBL" id="WMQE01000056">
    <property type="protein sequence ID" value="MTK22768.1"/>
    <property type="molecule type" value="Genomic_DNA"/>
</dbReference>
<sequence>MQGIRKHLLQAQHDLRGKCEPASELIDRLRSEGKSMGEIEQALLNLNRIQGAYDSVETALRMLE</sequence>
<reference evidence="1 3" key="1">
    <citation type="journal article" date="2019" name="Nat. Med.">
        <title>A library of human gut bacterial isolates paired with longitudinal multiomics data enables mechanistic microbiome research.</title>
        <authorList>
            <person name="Poyet M."/>
            <person name="Groussin M."/>
            <person name="Gibbons S.M."/>
            <person name="Avila-Pacheco J."/>
            <person name="Jiang X."/>
            <person name="Kearney S.M."/>
            <person name="Perrotta A.R."/>
            <person name="Berdy B."/>
            <person name="Zhao S."/>
            <person name="Lieberman T.D."/>
            <person name="Swanson P.K."/>
            <person name="Smith M."/>
            <person name="Roesemann S."/>
            <person name="Alexander J.E."/>
            <person name="Rich S.A."/>
            <person name="Livny J."/>
            <person name="Vlamakis H."/>
            <person name="Clish C."/>
            <person name="Bullock K."/>
            <person name="Deik A."/>
            <person name="Scott J."/>
            <person name="Pierce K.A."/>
            <person name="Xavier R.J."/>
            <person name="Alm E.J."/>
        </authorList>
    </citation>
    <scope>NUCLEOTIDE SEQUENCE [LARGE SCALE GENOMIC DNA]</scope>
    <source>
        <strain evidence="1 3">BIOML-A198</strain>
    </source>
</reference>